<dbReference type="InterPro" id="IPR050768">
    <property type="entry name" value="UPF0353/GerABKA_families"/>
</dbReference>
<evidence type="ECO:0000313" key="5">
    <source>
        <dbReference type="EMBL" id="MEK8127466.1"/>
    </source>
</evidence>
<feature type="compositionally biased region" description="Basic and acidic residues" evidence="3">
    <location>
        <begin position="21"/>
        <end position="36"/>
    </location>
</feature>
<feature type="transmembrane region" description="Helical" evidence="4">
    <location>
        <begin position="604"/>
        <end position="624"/>
    </location>
</feature>
<keyword evidence="4" id="KW-1133">Transmembrane helix</keyword>
<feature type="transmembrane region" description="Helical" evidence="4">
    <location>
        <begin position="577"/>
        <end position="598"/>
    </location>
</feature>
<evidence type="ECO:0000256" key="1">
    <source>
        <dbReference type="ARBA" id="ARBA00005278"/>
    </source>
</evidence>
<gene>
    <name evidence="5" type="ORF">WMW72_06010</name>
</gene>
<feature type="compositionally biased region" description="Basic and acidic residues" evidence="3">
    <location>
        <begin position="265"/>
        <end position="287"/>
    </location>
</feature>
<organism evidence="5 6">
    <name type="scientific">Paenibacillus filicis</name>
    <dbReference type="NCBI Taxonomy" id="669464"/>
    <lineage>
        <taxon>Bacteria</taxon>
        <taxon>Bacillati</taxon>
        <taxon>Bacillota</taxon>
        <taxon>Bacilli</taxon>
        <taxon>Bacillales</taxon>
        <taxon>Paenibacillaceae</taxon>
        <taxon>Paenibacillus</taxon>
    </lineage>
</organism>
<evidence type="ECO:0000256" key="2">
    <source>
        <dbReference type="ARBA" id="ARBA00023136"/>
    </source>
</evidence>
<comment type="similarity">
    <text evidence="1">Belongs to the GerABKA family.</text>
</comment>
<feature type="transmembrane region" description="Helical" evidence="4">
    <location>
        <begin position="509"/>
        <end position="528"/>
    </location>
</feature>
<keyword evidence="6" id="KW-1185">Reference proteome</keyword>
<keyword evidence="2 4" id="KW-0472">Membrane</keyword>
<dbReference type="Pfam" id="PF03323">
    <property type="entry name" value="GerA"/>
    <property type="match status" value="1"/>
</dbReference>
<dbReference type="PANTHER" id="PTHR22550:SF9">
    <property type="entry name" value="STAGE V SPORULATION PROTEIN AF"/>
    <property type="match status" value="1"/>
</dbReference>
<feature type="compositionally biased region" description="Basic and acidic residues" evidence="3">
    <location>
        <begin position="218"/>
        <end position="259"/>
    </location>
</feature>
<proteinExistence type="inferred from homology"/>
<reference evidence="5 6" key="1">
    <citation type="submission" date="2024-04" db="EMBL/GenBank/DDBJ databases">
        <title>draft genome sequnece of Paenibacillus filicis.</title>
        <authorList>
            <person name="Kim D.-U."/>
        </authorList>
    </citation>
    <scope>NUCLEOTIDE SEQUENCE [LARGE SCALE GENOMIC DNA]</scope>
    <source>
        <strain evidence="5 6">KACC14197</strain>
    </source>
</reference>
<protein>
    <submittedName>
        <fullName evidence="5">Spore germination protein</fullName>
    </submittedName>
</protein>
<name>A0ABU9DF51_9BACL</name>
<evidence type="ECO:0000256" key="3">
    <source>
        <dbReference type="SAM" id="MobiDB-lite"/>
    </source>
</evidence>
<evidence type="ECO:0000256" key="4">
    <source>
        <dbReference type="SAM" id="Phobius"/>
    </source>
</evidence>
<feature type="compositionally biased region" description="Basic residues" evidence="3">
    <location>
        <begin position="1"/>
        <end position="20"/>
    </location>
</feature>
<dbReference type="InterPro" id="IPR004995">
    <property type="entry name" value="Spore_Ger"/>
</dbReference>
<feature type="compositionally biased region" description="Basic and acidic residues" evidence="3">
    <location>
        <begin position="99"/>
        <end position="125"/>
    </location>
</feature>
<comment type="caution">
    <text evidence="5">The sequence shown here is derived from an EMBL/GenBank/DDBJ whole genome shotgun (WGS) entry which is preliminary data.</text>
</comment>
<feature type="region of interest" description="Disordered" evidence="3">
    <location>
        <begin position="1"/>
        <end position="140"/>
    </location>
</feature>
<accession>A0ABU9DF51</accession>
<dbReference type="RefSeq" id="WP_341414509.1">
    <property type="nucleotide sequence ID" value="NZ_JBBPCC010000002.1"/>
</dbReference>
<feature type="compositionally biased region" description="Basic and acidic residues" evidence="3">
    <location>
        <begin position="43"/>
        <end position="65"/>
    </location>
</feature>
<dbReference type="PANTHER" id="PTHR22550">
    <property type="entry name" value="SPORE GERMINATION PROTEIN"/>
    <property type="match status" value="1"/>
</dbReference>
<feature type="region of interest" description="Disordered" evidence="3">
    <location>
        <begin position="217"/>
        <end position="287"/>
    </location>
</feature>
<evidence type="ECO:0000313" key="6">
    <source>
        <dbReference type="Proteomes" id="UP001469365"/>
    </source>
</evidence>
<keyword evidence="4" id="KW-0812">Transmembrane</keyword>
<dbReference type="EMBL" id="JBBPCC010000002">
    <property type="protein sequence ID" value="MEK8127466.1"/>
    <property type="molecule type" value="Genomic_DNA"/>
</dbReference>
<sequence>MKKEFKRAKLVTGHPRLKHNHTQEMSEEPNKANREWEDPEESGSSREYRGQSDGDEAKLQIDEHGNILGEAAELTEHAESKVSAKSGDGTPVRAVKRSGRGEHEVHDDSGSDRNPEGNKQSKMEAETNLTGEELELKQDTRISPSFERLKHQLEEQVGLNKSFDVVFREMTFGGQLTGVFYYNGFAKDTVLTDILTRLSYADEAHRADSEARSFYGQREGRERWDRERTRELEQGEREDGHWPGDEGRNRDQAARRDTESLGSEHSSEEDGDRTEYRRDAKAERQQNRKPDKLKIIELFDHALIPHIQVKKTDKLKEAIDNVAMGCTAFFFEGEHEAVLVDAKNFPMRTTEEPDLERVVRGSRDGFVETLLTNVTLVRRRLRDPRLKLEITQVGKRTQTDVCIGYIQDICDMEMVESVRDKIKQVNVDGLPLAEKQLEEAIIGKGWNPYPSVRYSERPDVVAAHMLEGHVAVFVDTSPSVMILPTTFFHHVQHAEEYRQTPLVGSYLRWVRFMGIAASLFLLPLWFLIVTSPELKPAGLDFIGPQKDGKIPMILQFLIAELGIDLMRMAAIHTPTPLATAMGLVAAILIGDVAVKTGLFVNEVILYLSVAAIGTFATPSYELSLANRLSRLVLLVAAAIFKVPGLVIASTALVIMLALQRSYNTPYLWPFLPFNAKAMLDIMVRRPFLTMKTRMSLTKPVDATRQSPEPPS</sequence>
<feature type="transmembrane region" description="Helical" evidence="4">
    <location>
        <begin position="631"/>
        <end position="654"/>
    </location>
</feature>
<dbReference type="Proteomes" id="UP001469365">
    <property type="component" value="Unassembled WGS sequence"/>
</dbReference>